<sequence length="549" mass="64157">MDKMNLIENTKDGRFYLIQNKITNEIVGFKCTFCEYYNRGKKPGGSFYKHIRNCALNSNFEYDVQREDRELFAKLQLELMAIDFDSPHCLCSPAKKELYQFLINYGHSAAIKAPKCPPPKIEQLLFDRTVLFRKLENAISNDFPEIKQKIQKLVKNNSGCVIIDMIGKSKHYFGIVLHVFDDNWNLKVLPLDIQLFEEDATGENVYNKTKEVLNEYGIEIEDVSYKTGEETNMLLNFNNVEKTSCVSHFLKNIINGLLIFDEESDDSQTVDKNIKDLMDIIEKIKEIVSLLNFRTNLQSQLNLKLINDMENDGLSKFHLAKQFLNLTTNDLEILKSSDEPLPNIIQFLLQNKEKIMDFVNFISKFEEILLILQESEKPTIHLIKPLFVQLEKQLKEWSNNGSEIYKSLSKSALLFWNLKIDEFSDEIYDISCFLNPNQLPNLSNYFDDDILQKMKNYSFADDQVLRYFQEDVPKINDESFNLNEWWKKYELLHQIIGKLAKKILAIPATTSSMENLISYLNSMKPYERNKMKDVTISNLVKYKTMGQFQ</sequence>
<proteinExistence type="predicted"/>
<reference evidence="2" key="1">
    <citation type="submission" date="2022-11" db="UniProtKB">
        <authorList>
            <consortium name="WormBaseParasite"/>
        </authorList>
    </citation>
    <scope>IDENTIFICATION</scope>
</reference>
<protein>
    <submittedName>
        <fullName evidence="2">HAT C-terminal dimerisation domain-containing protein</fullName>
    </submittedName>
</protein>
<organism evidence="1 2">
    <name type="scientific">Panagrolaimus sp. JU765</name>
    <dbReference type="NCBI Taxonomy" id="591449"/>
    <lineage>
        <taxon>Eukaryota</taxon>
        <taxon>Metazoa</taxon>
        <taxon>Ecdysozoa</taxon>
        <taxon>Nematoda</taxon>
        <taxon>Chromadorea</taxon>
        <taxon>Rhabditida</taxon>
        <taxon>Tylenchina</taxon>
        <taxon>Panagrolaimomorpha</taxon>
        <taxon>Panagrolaimoidea</taxon>
        <taxon>Panagrolaimidae</taxon>
        <taxon>Panagrolaimus</taxon>
    </lineage>
</organism>
<name>A0AC34QUS0_9BILA</name>
<evidence type="ECO:0000313" key="2">
    <source>
        <dbReference type="WBParaSite" id="JU765_v2.g19702.t1"/>
    </source>
</evidence>
<dbReference type="Proteomes" id="UP000887576">
    <property type="component" value="Unplaced"/>
</dbReference>
<evidence type="ECO:0000313" key="1">
    <source>
        <dbReference type="Proteomes" id="UP000887576"/>
    </source>
</evidence>
<accession>A0AC34QUS0</accession>
<dbReference type="WBParaSite" id="JU765_v2.g19702.t1">
    <property type="protein sequence ID" value="JU765_v2.g19702.t1"/>
    <property type="gene ID" value="JU765_v2.g19702"/>
</dbReference>